<keyword evidence="3" id="KW-1185">Reference proteome</keyword>
<proteinExistence type="predicted"/>
<sequence length="76" mass="9048">MIAHAHPRAREPRPDIHRLILRHGRASVTWALIRALLLPRRRRPRPPDPYHLSPHMRRDIGLPPAPPHVPRYYELR</sequence>
<name>A0A1G5GAQ3_9RHOB</name>
<reference evidence="2 3" key="1">
    <citation type="submission" date="2016-10" db="EMBL/GenBank/DDBJ databases">
        <authorList>
            <person name="de Groot N.N."/>
        </authorList>
    </citation>
    <scope>NUCLEOTIDE SEQUENCE [LARGE SCALE GENOMIC DNA]</scope>
    <source>
        <strain evidence="2 3">CGMCC 1.8925</strain>
    </source>
</reference>
<dbReference type="RefSeq" id="WP_139165918.1">
    <property type="nucleotide sequence ID" value="NZ_FMVT01000005.1"/>
</dbReference>
<dbReference type="AlphaFoldDB" id="A0A1G5GAQ3"/>
<organism evidence="2 3">
    <name type="scientific">Paracoccus tibetensis</name>
    <dbReference type="NCBI Taxonomy" id="336292"/>
    <lineage>
        <taxon>Bacteria</taxon>
        <taxon>Pseudomonadati</taxon>
        <taxon>Pseudomonadota</taxon>
        <taxon>Alphaproteobacteria</taxon>
        <taxon>Rhodobacterales</taxon>
        <taxon>Paracoccaceae</taxon>
        <taxon>Paracoccus</taxon>
    </lineage>
</organism>
<evidence type="ECO:0000256" key="1">
    <source>
        <dbReference type="SAM" id="MobiDB-lite"/>
    </source>
</evidence>
<gene>
    <name evidence="2" type="ORF">SAMN05660710_01678</name>
</gene>
<dbReference type="Proteomes" id="UP000199502">
    <property type="component" value="Unassembled WGS sequence"/>
</dbReference>
<dbReference type="OrthoDB" id="7961213at2"/>
<evidence type="ECO:0000313" key="2">
    <source>
        <dbReference type="EMBL" id="SCY48431.1"/>
    </source>
</evidence>
<accession>A0A1G5GAQ3</accession>
<protein>
    <submittedName>
        <fullName evidence="2">Uncharacterized protein</fullName>
    </submittedName>
</protein>
<dbReference type="EMBL" id="FMVT01000005">
    <property type="protein sequence ID" value="SCY48431.1"/>
    <property type="molecule type" value="Genomic_DNA"/>
</dbReference>
<feature type="region of interest" description="Disordered" evidence="1">
    <location>
        <begin position="41"/>
        <end position="76"/>
    </location>
</feature>
<evidence type="ECO:0000313" key="3">
    <source>
        <dbReference type="Proteomes" id="UP000199502"/>
    </source>
</evidence>